<evidence type="ECO:0000313" key="3">
    <source>
        <dbReference type="EMBL" id="KRX07533.1"/>
    </source>
</evidence>
<keyword evidence="1" id="KW-1133">Transmembrane helix</keyword>
<feature type="chain" id="PRO_5006867643" description="Transmembrane protein" evidence="2">
    <location>
        <begin position="20"/>
        <end position="449"/>
    </location>
</feature>
<dbReference type="EMBL" id="LDAU01000082">
    <property type="protein sequence ID" value="KRX07533.1"/>
    <property type="molecule type" value="Genomic_DNA"/>
</dbReference>
<dbReference type="AlphaFoldDB" id="A0A0V0QZP0"/>
<evidence type="ECO:0000313" key="4">
    <source>
        <dbReference type="Proteomes" id="UP000054937"/>
    </source>
</evidence>
<evidence type="ECO:0000256" key="1">
    <source>
        <dbReference type="SAM" id="Phobius"/>
    </source>
</evidence>
<organism evidence="3 4">
    <name type="scientific">Pseudocohnilembus persalinus</name>
    <name type="common">Ciliate</name>
    <dbReference type="NCBI Taxonomy" id="266149"/>
    <lineage>
        <taxon>Eukaryota</taxon>
        <taxon>Sar</taxon>
        <taxon>Alveolata</taxon>
        <taxon>Ciliophora</taxon>
        <taxon>Intramacronucleata</taxon>
        <taxon>Oligohymenophorea</taxon>
        <taxon>Scuticociliatia</taxon>
        <taxon>Philasterida</taxon>
        <taxon>Pseudocohnilembidae</taxon>
        <taxon>Pseudocohnilembus</taxon>
    </lineage>
</organism>
<feature type="signal peptide" evidence="2">
    <location>
        <begin position="1"/>
        <end position="19"/>
    </location>
</feature>
<keyword evidence="4" id="KW-1185">Reference proteome</keyword>
<name>A0A0V0QZP0_PSEPJ</name>
<evidence type="ECO:0008006" key="5">
    <source>
        <dbReference type="Google" id="ProtNLM"/>
    </source>
</evidence>
<comment type="caution">
    <text evidence="3">The sequence shown here is derived from an EMBL/GenBank/DDBJ whole genome shotgun (WGS) entry which is preliminary data.</text>
</comment>
<protein>
    <recommendedName>
        <fullName evidence="5">Transmembrane protein</fullName>
    </recommendedName>
</protein>
<gene>
    <name evidence="3" type="ORF">PPERSA_11082</name>
</gene>
<sequence>MIKTLQIGILFVCFLQLNCFFINSIGETNQWTSYNITNPSQISAENMVSIQNYGDYTQLANGNLVIGFQSQRLEDNYFTHNFVSFNENGEFLMHKQMEASQNGVIALIHTNLDNEVFYARQILNQGGKNEVVFGFFDLQGNFTRNAEDKSPILLDEGDQTYEPLTKRGNNLIYLLTYLYDQSEDRDLLYLHVLDISKSEKYIITFNHRLDEYNFNFYFAYTLTVYRNSTAQVQAYNNGENNTPFWVLYKFDERGKKEHGYPKNIQKSGQFREQGSQNARSYTYLHKLNNQTTTIYSDLASEFVIATANEDGNQVCEKYYNVNGIDMGVLYYGIIDQQAGWIQTINDQGKTLYFLFDPSTCEFDGESFMQTELYDSISGPYVDFRSRKIGILEIGNNYMYNQEVVQVFQHQVGSISEEFAMSVYAEGKANGLAMRFGMTLLFALLIIYLI</sequence>
<keyword evidence="1" id="KW-0812">Transmembrane</keyword>
<keyword evidence="1" id="KW-0472">Membrane</keyword>
<reference evidence="3 4" key="1">
    <citation type="journal article" date="2015" name="Sci. Rep.">
        <title>Genome of the facultative scuticociliatosis pathogen Pseudocohnilembus persalinus provides insight into its virulence through horizontal gene transfer.</title>
        <authorList>
            <person name="Xiong J."/>
            <person name="Wang G."/>
            <person name="Cheng J."/>
            <person name="Tian M."/>
            <person name="Pan X."/>
            <person name="Warren A."/>
            <person name="Jiang C."/>
            <person name="Yuan D."/>
            <person name="Miao W."/>
        </authorList>
    </citation>
    <scope>NUCLEOTIDE SEQUENCE [LARGE SCALE GENOMIC DNA]</scope>
    <source>
        <strain evidence="3">36N120E</strain>
    </source>
</reference>
<proteinExistence type="predicted"/>
<dbReference type="Proteomes" id="UP000054937">
    <property type="component" value="Unassembled WGS sequence"/>
</dbReference>
<feature type="transmembrane region" description="Helical" evidence="1">
    <location>
        <begin position="431"/>
        <end position="448"/>
    </location>
</feature>
<dbReference type="InParanoid" id="A0A0V0QZP0"/>
<keyword evidence="2" id="KW-0732">Signal</keyword>
<accession>A0A0V0QZP0</accession>
<evidence type="ECO:0000256" key="2">
    <source>
        <dbReference type="SAM" id="SignalP"/>
    </source>
</evidence>